<evidence type="ECO:0000256" key="7">
    <source>
        <dbReference type="ARBA" id="ARBA00022990"/>
    </source>
</evidence>
<feature type="transmembrane region" description="Helical" evidence="15">
    <location>
        <begin position="118"/>
        <end position="137"/>
    </location>
</feature>
<dbReference type="Pfam" id="PF22777">
    <property type="entry name" value="VKGC_lumenal_dom"/>
    <property type="match status" value="1"/>
</dbReference>
<evidence type="ECO:0000256" key="9">
    <source>
        <dbReference type="ARBA" id="ARBA00023157"/>
    </source>
</evidence>
<dbReference type="PANTHER" id="PTHR12639:SF6">
    <property type="entry name" value="VITAMIN K-DEPENDENT GAMMA-CARBOXYLASE"/>
    <property type="match status" value="1"/>
</dbReference>
<evidence type="ECO:0000259" key="16">
    <source>
        <dbReference type="SMART" id="SM00752"/>
    </source>
</evidence>
<dbReference type="SUPFAM" id="SSF51182">
    <property type="entry name" value="RmlC-like cupins"/>
    <property type="match status" value="1"/>
</dbReference>
<feature type="transmembrane region" description="Helical" evidence="15">
    <location>
        <begin position="209"/>
        <end position="229"/>
    </location>
</feature>
<feature type="transmembrane region" description="Helical" evidence="15">
    <location>
        <begin position="76"/>
        <end position="106"/>
    </location>
</feature>
<evidence type="ECO:0000256" key="3">
    <source>
        <dbReference type="ARBA" id="ARBA00017054"/>
    </source>
</evidence>
<organism evidence="17 18">
    <name type="scientific">Acropora cervicornis</name>
    <name type="common">Staghorn coral</name>
    <dbReference type="NCBI Taxonomy" id="6130"/>
    <lineage>
        <taxon>Eukaryota</taxon>
        <taxon>Metazoa</taxon>
        <taxon>Cnidaria</taxon>
        <taxon>Anthozoa</taxon>
        <taxon>Hexacorallia</taxon>
        <taxon>Scleractinia</taxon>
        <taxon>Astrocoeniina</taxon>
        <taxon>Acroporidae</taxon>
        <taxon>Acropora</taxon>
    </lineage>
</organism>
<evidence type="ECO:0000256" key="2">
    <source>
        <dbReference type="ARBA" id="ARBA00012248"/>
    </source>
</evidence>
<feature type="transmembrane region" description="Helical" evidence="15">
    <location>
        <begin position="157"/>
        <end position="173"/>
    </location>
</feature>
<dbReference type="Proteomes" id="UP001249851">
    <property type="component" value="Unassembled WGS sequence"/>
</dbReference>
<evidence type="ECO:0000256" key="10">
    <source>
        <dbReference type="ARBA" id="ARBA00023239"/>
    </source>
</evidence>
<evidence type="ECO:0000256" key="6">
    <source>
        <dbReference type="ARBA" id="ARBA00022989"/>
    </source>
</evidence>
<dbReference type="InterPro" id="IPR053934">
    <property type="entry name" value="HTTM_dom"/>
</dbReference>
<feature type="transmembrane region" description="Helical" evidence="15">
    <location>
        <begin position="329"/>
        <end position="346"/>
    </location>
</feature>
<comment type="catalytic activity">
    <reaction evidence="14">
        <text>4-carboxy-L-glutamyl-[protein] + 2,3-epoxyphylloquinone + H2O + H(+) = phylloquinol + L-glutamyl-[protein] + CO2 + O2</text>
        <dbReference type="Rhea" id="RHEA:45140"/>
        <dbReference type="Rhea" id="RHEA-COMP:10208"/>
        <dbReference type="Rhea" id="RHEA-COMP:11094"/>
        <dbReference type="ChEBI" id="CHEBI:15377"/>
        <dbReference type="ChEBI" id="CHEBI:15378"/>
        <dbReference type="ChEBI" id="CHEBI:15379"/>
        <dbReference type="ChEBI" id="CHEBI:15759"/>
        <dbReference type="ChEBI" id="CHEBI:16526"/>
        <dbReference type="ChEBI" id="CHEBI:28433"/>
        <dbReference type="ChEBI" id="CHEBI:29973"/>
        <dbReference type="ChEBI" id="CHEBI:84990"/>
        <dbReference type="EC" id="4.1.1.90"/>
    </reaction>
    <physiologicalReaction direction="right-to-left" evidence="14">
        <dbReference type="Rhea" id="RHEA:45142"/>
    </physiologicalReaction>
</comment>
<feature type="domain" description="HTTM-like" evidence="16">
    <location>
        <begin position="15"/>
        <end position="272"/>
    </location>
</feature>
<keyword evidence="4 15" id="KW-0812">Transmembrane</keyword>
<keyword evidence="6 15" id="KW-1133">Transmembrane helix</keyword>
<name>A0AAD9PYJ7_ACRCE</name>
<dbReference type="PANTHER" id="PTHR12639">
    <property type="entry name" value="VITAMIN K-DEPENDENT GAMMA-CARBOXYLASE"/>
    <property type="match status" value="1"/>
</dbReference>
<evidence type="ECO:0000256" key="11">
    <source>
        <dbReference type="ARBA" id="ARBA00030083"/>
    </source>
</evidence>
<dbReference type="EC" id="4.1.1.90" evidence="2"/>
<keyword evidence="9" id="KW-1015">Disulfide bond</keyword>
<keyword evidence="18" id="KW-1185">Reference proteome</keyword>
<comment type="caution">
    <text evidence="17">The sequence shown here is derived from an EMBL/GenBank/DDBJ whole genome shotgun (WGS) entry which is preliminary data.</text>
</comment>
<evidence type="ECO:0000313" key="17">
    <source>
        <dbReference type="EMBL" id="KAK2551445.1"/>
    </source>
</evidence>
<evidence type="ECO:0000256" key="14">
    <source>
        <dbReference type="ARBA" id="ARBA00048415"/>
    </source>
</evidence>
<evidence type="ECO:0000256" key="12">
    <source>
        <dbReference type="ARBA" id="ARBA00030249"/>
    </source>
</evidence>
<proteinExistence type="predicted"/>
<evidence type="ECO:0000256" key="1">
    <source>
        <dbReference type="ARBA" id="ARBA00004477"/>
    </source>
</evidence>
<evidence type="ECO:0000256" key="5">
    <source>
        <dbReference type="ARBA" id="ARBA00022824"/>
    </source>
</evidence>
<protein>
    <recommendedName>
        <fullName evidence="3">Vitamin K-dependent gamma-carboxylase</fullName>
        <ecNumber evidence="2">4.1.1.90</ecNumber>
    </recommendedName>
    <alternativeName>
        <fullName evidence="11">Gamma-glutamyl carboxylase</fullName>
    </alternativeName>
    <alternativeName>
        <fullName evidence="12">Peptidyl-glutamate 4-carboxylase</fullName>
    </alternativeName>
    <alternativeName>
        <fullName evidence="13">Vitamin K gamma glutamyl carboxylase</fullName>
    </alternativeName>
</protein>
<dbReference type="SMART" id="SM00752">
    <property type="entry name" value="HTTM"/>
    <property type="match status" value="1"/>
</dbReference>
<dbReference type="InterPro" id="IPR053935">
    <property type="entry name" value="VKGC_lumenal_dom"/>
</dbReference>
<evidence type="ECO:0000256" key="15">
    <source>
        <dbReference type="SAM" id="Phobius"/>
    </source>
</evidence>
<feature type="transmembrane region" description="Helical" evidence="15">
    <location>
        <begin position="249"/>
        <end position="270"/>
    </location>
</feature>
<dbReference type="InterPro" id="IPR011051">
    <property type="entry name" value="RmlC_Cupin_sf"/>
</dbReference>
<reference evidence="17" key="1">
    <citation type="journal article" date="2023" name="G3 (Bethesda)">
        <title>Whole genome assembly and annotation of the endangered Caribbean coral Acropora cervicornis.</title>
        <authorList>
            <person name="Selwyn J.D."/>
            <person name="Vollmer S.V."/>
        </authorList>
    </citation>
    <scope>NUCLEOTIDE SEQUENCE</scope>
    <source>
        <strain evidence="17">K2</strain>
    </source>
</reference>
<dbReference type="AlphaFoldDB" id="A0AAD9PYJ7"/>
<evidence type="ECO:0000256" key="13">
    <source>
        <dbReference type="ARBA" id="ARBA00032107"/>
    </source>
</evidence>
<keyword evidence="5" id="KW-0256">Endoplasmic reticulum</keyword>
<dbReference type="EMBL" id="JARQWQ010000097">
    <property type="protein sequence ID" value="KAK2551445.1"/>
    <property type="molecule type" value="Genomic_DNA"/>
</dbReference>
<dbReference type="GO" id="GO:0008488">
    <property type="term" value="F:gamma-glutamyl carboxylase activity"/>
    <property type="evidence" value="ECO:0007669"/>
    <property type="project" value="UniProtKB-EC"/>
</dbReference>
<dbReference type="Pfam" id="PF05090">
    <property type="entry name" value="HTTM"/>
    <property type="match status" value="1"/>
</dbReference>
<sequence length="666" mass="78018">MALLHHWNKFLLFMASPTDPSNLAVLRILFGFLMMLDIPQERSMLFIAHQFGSDSCHFPLFSFIQPLSVESMHVVYLVMFLGACGICLGFLFRLSCFSFMITYWYIFLLEKCHWNNHSYLYGLMSFMLLLSDANHYWSVDGFLNPKLRNSHVPKWNYILFRFQVFLVYFYAGLKKLDLDWMTGYSMTGLSRQWVFDPFRVLLDDQTIDLFLVHIGGLVFDLSEGFLLVFDKTRPIGIFFGAMFHGMNSQMFHIGMFPYTMLATMPLFCAYNWPKKMLSHLPNTLAKIVPSQDVAQTNPHCVYVSSDENDEKQQDRKGAAIKMPSAKHKALLCTVLVYMGIQIFLPYSHFITKGYNAWTQGLYGYSWDMMVHSWSTQHVRIKVVDQVSGEVTYIRPTAWTKEHRQSRWNSHPDMIKQYVTCIAEKLMALDELNITEPAIYVDVWRSMNKRFQQRMIDPNVDLVKAPWSPWQKAEWIKPLLTELSPWRQKLIHIRKELREKSNFSEITFVADFPGLFLENFVAEDLNASLTLLNGEVNVEFNNTNHTLQVGEEITVPSDETHVVYTVSESPSCWMYIFMNTTEWNNETIRNWILHPETAPQRKIASKKDMTHLEKFKVFLMDKYLIFRQCSINTYYALVHLTLGVEAENEFDEERLTDPETKHDKQEL</sequence>
<reference evidence="17" key="2">
    <citation type="journal article" date="2023" name="Science">
        <title>Genomic signatures of disease resistance in endangered staghorn corals.</title>
        <authorList>
            <person name="Vollmer S.V."/>
            <person name="Selwyn J.D."/>
            <person name="Despard B.A."/>
            <person name="Roesel C.L."/>
        </authorList>
    </citation>
    <scope>NUCLEOTIDE SEQUENCE</scope>
    <source>
        <strain evidence="17">K2</strain>
    </source>
</reference>
<dbReference type="GO" id="GO:0005789">
    <property type="term" value="C:endoplasmic reticulum membrane"/>
    <property type="evidence" value="ECO:0007669"/>
    <property type="project" value="UniProtKB-SubCell"/>
</dbReference>
<dbReference type="InterPro" id="IPR007782">
    <property type="entry name" value="VKG_COase"/>
</dbReference>
<keyword evidence="8 15" id="KW-0472">Membrane</keyword>
<evidence type="ECO:0000256" key="4">
    <source>
        <dbReference type="ARBA" id="ARBA00022692"/>
    </source>
</evidence>
<dbReference type="InterPro" id="IPR011020">
    <property type="entry name" value="HTTM-like"/>
</dbReference>
<accession>A0AAD9PYJ7</accession>
<evidence type="ECO:0000256" key="8">
    <source>
        <dbReference type="ARBA" id="ARBA00023136"/>
    </source>
</evidence>
<evidence type="ECO:0000313" key="18">
    <source>
        <dbReference type="Proteomes" id="UP001249851"/>
    </source>
</evidence>
<gene>
    <name evidence="17" type="ORF">P5673_027630</name>
</gene>
<keyword evidence="7" id="KW-0007">Acetylation</keyword>
<comment type="subcellular location">
    <subcellularLocation>
        <location evidence="1">Endoplasmic reticulum membrane</location>
        <topology evidence="1">Multi-pass membrane protein</topology>
    </subcellularLocation>
</comment>
<dbReference type="GO" id="GO:0019842">
    <property type="term" value="F:vitamin binding"/>
    <property type="evidence" value="ECO:0007669"/>
    <property type="project" value="TreeGrafter"/>
</dbReference>
<keyword evidence="10" id="KW-0456">Lyase</keyword>